<feature type="transmembrane region" description="Helical" evidence="2">
    <location>
        <begin position="31"/>
        <end position="54"/>
    </location>
</feature>
<feature type="transmembrane region" description="Helical" evidence="2">
    <location>
        <begin position="116"/>
        <end position="138"/>
    </location>
</feature>
<comment type="caution">
    <text evidence="3">The sequence shown here is derived from an EMBL/GenBank/DDBJ whole genome shotgun (WGS) entry which is preliminary data.</text>
</comment>
<evidence type="ECO:0000313" key="4">
    <source>
        <dbReference type="Proteomes" id="UP001143474"/>
    </source>
</evidence>
<feature type="region of interest" description="Disordered" evidence="1">
    <location>
        <begin position="1"/>
        <end position="22"/>
    </location>
</feature>
<keyword evidence="2" id="KW-0812">Transmembrane</keyword>
<feature type="transmembrane region" description="Helical" evidence="2">
    <location>
        <begin position="60"/>
        <end position="79"/>
    </location>
</feature>
<organism evidence="3 4">
    <name type="scientific">Streptosporangium carneum</name>
    <dbReference type="NCBI Taxonomy" id="47481"/>
    <lineage>
        <taxon>Bacteria</taxon>
        <taxon>Bacillati</taxon>
        <taxon>Actinomycetota</taxon>
        <taxon>Actinomycetes</taxon>
        <taxon>Streptosporangiales</taxon>
        <taxon>Streptosporangiaceae</taxon>
        <taxon>Streptosporangium</taxon>
    </lineage>
</organism>
<accession>A0A9W6I9G0</accession>
<evidence type="ECO:0000256" key="2">
    <source>
        <dbReference type="SAM" id="Phobius"/>
    </source>
</evidence>
<sequence length="140" mass="15527">MSDPNVPLDALPSAAPPERQPMPPEVKAARWIMWVQSLLGIQGVFLALFLYGLTTGEMPWFIWPLAVLPMLTGPLSLLLGTRWRWVLAMVYVVEGISILEFGYCLVLLQVLGIFTVAYIVLGVVVIVRLSGASAGRWFDR</sequence>
<evidence type="ECO:0000256" key="1">
    <source>
        <dbReference type="SAM" id="MobiDB-lite"/>
    </source>
</evidence>
<dbReference type="AlphaFoldDB" id="A0A9W6I9G0"/>
<proteinExistence type="predicted"/>
<protein>
    <submittedName>
        <fullName evidence="3">Uncharacterized protein</fullName>
    </submittedName>
</protein>
<keyword evidence="4" id="KW-1185">Reference proteome</keyword>
<keyword evidence="2" id="KW-0472">Membrane</keyword>
<keyword evidence="2" id="KW-1133">Transmembrane helix</keyword>
<evidence type="ECO:0000313" key="3">
    <source>
        <dbReference type="EMBL" id="GLK13429.1"/>
    </source>
</evidence>
<dbReference type="Proteomes" id="UP001143474">
    <property type="component" value="Unassembled WGS sequence"/>
</dbReference>
<reference evidence="3" key="2">
    <citation type="submission" date="2023-01" db="EMBL/GenBank/DDBJ databases">
        <authorList>
            <person name="Sun Q."/>
            <person name="Evtushenko L."/>
        </authorList>
    </citation>
    <scope>NUCLEOTIDE SEQUENCE</scope>
    <source>
        <strain evidence="3">VKM Ac-2007</strain>
    </source>
</reference>
<name>A0A9W6I9G0_9ACTN</name>
<reference evidence="3" key="1">
    <citation type="journal article" date="2014" name="Int. J. Syst. Evol. Microbiol.">
        <title>Complete genome sequence of Corynebacterium casei LMG S-19264T (=DSM 44701T), isolated from a smear-ripened cheese.</title>
        <authorList>
            <consortium name="US DOE Joint Genome Institute (JGI-PGF)"/>
            <person name="Walter F."/>
            <person name="Albersmeier A."/>
            <person name="Kalinowski J."/>
            <person name="Ruckert C."/>
        </authorList>
    </citation>
    <scope>NUCLEOTIDE SEQUENCE</scope>
    <source>
        <strain evidence="3">VKM Ac-2007</strain>
    </source>
</reference>
<dbReference type="EMBL" id="BSEV01000022">
    <property type="protein sequence ID" value="GLK13429.1"/>
    <property type="molecule type" value="Genomic_DNA"/>
</dbReference>
<gene>
    <name evidence="3" type="ORF">GCM10017600_68400</name>
</gene>